<dbReference type="InterPro" id="IPR051781">
    <property type="entry name" value="Metallo-dep_Hydrolase"/>
</dbReference>
<evidence type="ECO:0000313" key="4">
    <source>
        <dbReference type="Proteomes" id="UP000473278"/>
    </source>
</evidence>
<dbReference type="PANTHER" id="PTHR43135:SF3">
    <property type="entry name" value="ALPHA-D-RIBOSE 1-METHYLPHOSPHONATE 5-TRIPHOSPHATE DIPHOSPHATASE"/>
    <property type="match status" value="1"/>
</dbReference>
<comment type="caution">
    <text evidence="3">The sequence shown here is derived from an EMBL/GenBank/DDBJ whole genome shotgun (WGS) entry which is preliminary data.</text>
</comment>
<dbReference type="Proteomes" id="UP000473278">
    <property type="component" value="Unassembled WGS sequence"/>
</dbReference>
<keyword evidence="1" id="KW-0732">Signal</keyword>
<dbReference type="InterPro" id="IPR032466">
    <property type="entry name" value="Metal_Hydrolase"/>
</dbReference>
<keyword evidence="4" id="KW-1185">Reference proteome</keyword>
<reference evidence="3 4" key="1">
    <citation type="submission" date="2020-02" db="EMBL/GenBank/DDBJ databases">
        <title>Balneolaceae bacterium YR4-1, complete genome.</title>
        <authorList>
            <person name="Li Y."/>
            <person name="Wu S."/>
        </authorList>
    </citation>
    <scope>NUCLEOTIDE SEQUENCE [LARGE SCALE GENOMIC DNA]</scope>
    <source>
        <strain evidence="3 4">YR4-1</strain>
    </source>
</reference>
<evidence type="ECO:0000256" key="1">
    <source>
        <dbReference type="SAM" id="SignalP"/>
    </source>
</evidence>
<name>A0A6M1SR81_9BACT</name>
<proteinExistence type="predicted"/>
<dbReference type="SUPFAM" id="SSF51556">
    <property type="entry name" value="Metallo-dependent hydrolases"/>
    <property type="match status" value="1"/>
</dbReference>
<evidence type="ECO:0000259" key="2">
    <source>
        <dbReference type="Pfam" id="PF01979"/>
    </source>
</evidence>
<feature type="chain" id="PRO_5027082187" evidence="1">
    <location>
        <begin position="21"/>
        <end position="445"/>
    </location>
</feature>
<keyword evidence="3" id="KW-0378">Hydrolase</keyword>
<accession>A0A6M1SR81</accession>
<dbReference type="RefSeq" id="WP_165143616.1">
    <property type="nucleotide sequence ID" value="NZ_JAALLT010000004.1"/>
</dbReference>
<feature type="signal peptide" evidence="1">
    <location>
        <begin position="1"/>
        <end position="20"/>
    </location>
</feature>
<feature type="domain" description="Amidohydrolase-related" evidence="2">
    <location>
        <begin position="75"/>
        <end position="426"/>
    </location>
</feature>
<dbReference type="EMBL" id="JAALLT010000004">
    <property type="protein sequence ID" value="NGP77921.1"/>
    <property type="molecule type" value="Genomic_DNA"/>
</dbReference>
<dbReference type="InterPro" id="IPR011059">
    <property type="entry name" value="Metal-dep_hydrolase_composite"/>
</dbReference>
<dbReference type="AlphaFoldDB" id="A0A6M1SR81"/>
<dbReference type="SUPFAM" id="SSF51338">
    <property type="entry name" value="Composite domain of metallo-dependent hydrolases"/>
    <property type="match status" value="1"/>
</dbReference>
<organism evidence="3 4">
    <name type="scientific">Halalkalibaculum roseum</name>
    <dbReference type="NCBI Taxonomy" id="2709311"/>
    <lineage>
        <taxon>Bacteria</taxon>
        <taxon>Pseudomonadati</taxon>
        <taxon>Balneolota</taxon>
        <taxon>Balneolia</taxon>
        <taxon>Balneolales</taxon>
        <taxon>Balneolaceae</taxon>
        <taxon>Halalkalibaculum</taxon>
    </lineage>
</organism>
<protein>
    <submittedName>
        <fullName evidence="3">Amidohydrolase family protein</fullName>
    </submittedName>
</protein>
<evidence type="ECO:0000313" key="3">
    <source>
        <dbReference type="EMBL" id="NGP77921.1"/>
    </source>
</evidence>
<gene>
    <name evidence="3" type="ORF">G3570_14830</name>
</gene>
<dbReference type="Gene3D" id="2.30.40.10">
    <property type="entry name" value="Urease, subunit C, domain 1"/>
    <property type="match status" value="1"/>
</dbReference>
<dbReference type="Pfam" id="PF01979">
    <property type="entry name" value="Amidohydro_1"/>
    <property type="match status" value="1"/>
</dbReference>
<dbReference type="GO" id="GO:0016810">
    <property type="term" value="F:hydrolase activity, acting on carbon-nitrogen (but not peptide) bonds"/>
    <property type="evidence" value="ECO:0007669"/>
    <property type="project" value="InterPro"/>
</dbReference>
<dbReference type="InterPro" id="IPR006680">
    <property type="entry name" value="Amidohydro-rel"/>
</dbReference>
<dbReference type="Gene3D" id="3.20.20.140">
    <property type="entry name" value="Metal-dependent hydrolases"/>
    <property type="match status" value="1"/>
</dbReference>
<sequence length="445" mass="50583">MKYFISLFSLLFILIFQCTAQRTAFTDITVIPMTGDELLENYTVIVEGDRILEVGPAQDISVNEETTVINGNGKFLMPGLAEMHGHVPPTDPPANAPSYFTDQYVEHTLFLYVAAGITTVRGMLGWPNQLELKEKVNNGEMIGPNLYLAGPSFNGNSIDSPRQAREKVKTQSEEGWDLLKIHPGLTRAEYDAMAETANSLDIRFGGHVPEDVGIEHALEMGQETMDHIDGYYRWLQQYEQPEWESRMQQIISKTIEAEVWIVPTQALWETVIGAADFEAMQQYDELKYIPTALRKNYFGYASRQMEEQTESEREQALKEAEWRRKLLAEMNRRNVRILMGTDAPQLFSVPGFSIHRELPHMEAAGMSPYEILKSGTVNVGEYFKNEDTFGTVAKGQRADLLLLNANPLNDLDHLKNHAGVMVQGRWYSREMIDAKLKEIEQTYSE</sequence>
<dbReference type="PANTHER" id="PTHR43135">
    <property type="entry name" value="ALPHA-D-RIBOSE 1-METHYLPHOSPHONATE 5-TRIPHOSPHATE DIPHOSPHATASE"/>
    <property type="match status" value="1"/>
</dbReference>